<feature type="transmembrane region" description="Helical" evidence="11">
    <location>
        <begin position="337"/>
        <end position="359"/>
    </location>
</feature>
<evidence type="ECO:0000256" key="8">
    <source>
        <dbReference type="ARBA" id="ARBA00023214"/>
    </source>
</evidence>
<feature type="transmembrane region" description="Helical" evidence="11">
    <location>
        <begin position="49"/>
        <end position="69"/>
    </location>
</feature>
<evidence type="ECO:0000256" key="6">
    <source>
        <dbReference type="ARBA" id="ARBA00023136"/>
    </source>
</evidence>
<evidence type="ECO:0000256" key="9">
    <source>
        <dbReference type="ARBA" id="ARBA00023303"/>
    </source>
</evidence>
<protein>
    <submittedName>
        <fullName evidence="13">Chloride channel protein</fullName>
    </submittedName>
</protein>
<evidence type="ECO:0000256" key="5">
    <source>
        <dbReference type="ARBA" id="ARBA00023065"/>
    </source>
</evidence>
<feature type="transmembrane region" description="Helical" evidence="11">
    <location>
        <begin position="191"/>
        <end position="221"/>
    </location>
</feature>
<comment type="caution">
    <text evidence="13">The sequence shown here is derived from an EMBL/GenBank/DDBJ whole genome shotgun (WGS) entry which is preliminary data.</text>
</comment>
<keyword evidence="2" id="KW-0813">Transport</keyword>
<dbReference type="EMBL" id="JAGQHS010000118">
    <property type="protein sequence ID" value="MCA9757750.1"/>
    <property type="molecule type" value="Genomic_DNA"/>
</dbReference>
<feature type="transmembrane region" description="Helical" evidence="11">
    <location>
        <begin position="396"/>
        <end position="422"/>
    </location>
</feature>
<dbReference type="Gene3D" id="3.90.1280.20">
    <property type="match status" value="1"/>
</dbReference>
<feature type="non-terminal residue" evidence="13">
    <location>
        <position position="558"/>
    </location>
</feature>
<accession>A0A956NE75</accession>
<evidence type="ECO:0000313" key="14">
    <source>
        <dbReference type="Proteomes" id="UP000739538"/>
    </source>
</evidence>
<dbReference type="InterPro" id="IPR001807">
    <property type="entry name" value="ClC"/>
</dbReference>
<keyword evidence="5" id="KW-0406">Ion transport</keyword>
<name>A0A956NE75_UNCEI</name>
<dbReference type="PANTHER" id="PTHR43427:SF6">
    <property type="entry name" value="CHLORIDE CHANNEL PROTEIN CLC-E"/>
    <property type="match status" value="1"/>
</dbReference>
<dbReference type="Proteomes" id="UP000739538">
    <property type="component" value="Unassembled WGS sequence"/>
</dbReference>
<dbReference type="PANTHER" id="PTHR43427">
    <property type="entry name" value="CHLORIDE CHANNEL PROTEIN CLC-E"/>
    <property type="match status" value="1"/>
</dbReference>
<evidence type="ECO:0000256" key="1">
    <source>
        <dbReference type="ARBA" id="ARBA00004141"/>
    </source>
</evidence>
<keyword evidence="3 11" id="KW-0812">Transmembrane</keyword>
<evidence type="ECO:0000256" key="10">
    <source>
        <dbReference type="PROSITE-ProRule" id="PRU00703"/>
    </source>
</evidence>
<dbReference type="Pfam" id="PF00654">
    <property type="entry name" value="Voltage_CLC"/>
    <property type="match status" value="1"/>
</dbReference>
<feature type="transmembrane region" description="Helical" evidence="11">
    <location>
        <begin position="365"/>
        <end position="384"/>
    </location>
</feature>
<keyword evidence="9" id="KW-0407">Ion channel</keyword>
<dbReference type="AlphaFoldDB" id="A0A956NE75"/>
<reference evidence="13" key="2">
    <citation type="journal article" date="2021" name="Microbiome">
        <title>Successional dynamics and alternative stable states in a saline activated sludge microbial community over 9 years.</title>
        <authorList>
            <person name="Wang Y."/>
            <person name="Ye J."/>
            <person name="Ju F."/>
            <person name="Liu L."/>
            <person name="Boyd J.A."/>
            <person name="Deng Y."/>
            <person name="Parks D.H."/>
            <person name="Jiang X."/>
            <person name="Yin X."/>
            <person name="Woodcroft B.J."/>
            <person name="Tyson G.W."/>
            <person name="Hugenholtz P."/>
            <person name="Polz M.F."/>
            <person name="Zhang T."/>
        </authorList>
    </citation>
    <scope>NUCLEOTIDE SEQUENCE</scope>
    <source>
        <strain evidence="13">HKST-UBA02</strain>
    </source>
</reference>
<feature type="transmembrane region" description="Helical" evidence="11">
    <location>
        <begin position="258"/>
        <end position="280"/>
    </location>
</feature>
<evidence type="ECO:0000313" key="13">
    <source>
        <dbReference type="EMBL" id="MCA9757750.1"/>
    </source>
</evidence>
<keyword evidence="7" id="KW-0869">Chloride channel</keyword>
<dbReference type="PRINTS" id="PR00762">
    <property type="entry name" value="CLCHANNEL"/>
</dbReference>
<feature type="transmembrane region" description="Helical" evidence="11">
    <location>
        <begin position="100"/>
        <end position="118"/>
    </location>
</feature>
<dbReference type="InterPro" id="IPR000644">
    <property type="entry name" value="CBS_dom"/>
</dbReference>
<evidence type="ECO:0000256" key="4">
    <source>
        <dbReference type="ARBA" id="ARBA00022989"/>
    </source>
</evidence>
<gene>
    <name evidence="13" type="ORF">KDA27_18255</name>
</gene>
<feature type="transmembrane region" description="Helical" evidence="11">
    <location>
        <begin position="300"/>
        <end position="316"/>
    </location>
</feature>
<evidence type="ECO:0000256" key="3">
    <source>
        <dbReference type="ARBA" id="ARBA00022692"/>
    </source>
</evidence>
<dbReference type="Gene3D" id="1.10.3080.10">
    <property type="entry name" value="Clc chloride channel"/>
    <property type="match status" value="1"/>
</dbReference>
<dbReference type="InterPro" id="IPR050368">
    <property type="entry name" value="ClC-type_chloride_channel"/>
</dbReference>
<evidence type="ECO:0000256" key="7">
    <source>
        <dbReference type="ARBA" id="ARBA00023173"/>
    </source>
</evidence>
<dbReference type="InterPro" id="IPR014743">
    <property type="entry name" value="Cl-channel_core"/>
</dbReference>
<dbReference type="GO" id="GO:0034707">
    <property type="term" value="C:chloride channel complex"/>
    <property type="evidence" value="ECO:0007669"/>
    <property type="project" value="UniProtKB-KW"/>
</dbReference>
<dbReference type="SUPFAM" id="SSF81340">
    <property type="entry name" value="Clc chloride channel"/>
    <property type="match status" value="1"/>
</dbReference>
<sequence length="558" mass="59512">MTSFRPDKPFSAQGRERWSRVPIRVRRVLRRHWKQALRIRERFRFSEEVVHLLFAGAVGLIGGFVNLAFSRGTDSLIWLFLGHEGDPVEVAELLPPVQRVVVTTVGALVAGLILYLGLRFAPKRGGNLLEAVAVGDGRLSFRAGLVKTLSSLFSVVSGGSIGREGAITQLSAMLASQLGQLSTPLPYRLRLLTACGVAAGIAAPYNAPIGGAVFAAMIVLGNFSPTSFGPLVLSSAVACIVSRGFFGMEPLYQIPSIAVTPVLLLPLFVVLGLFAGVLGALFMKSLLGAEALFAKIRAPLFLRMSLGGMLVGLIATRFPEVWGNGYVAANRILDGHYVLIALLGLFFAKAIATLLTVGSGAVGGVFTPTLFLGTAAGSLFGTVLHHFGYLESLPTAAFALVGMGSMLSATTQSPFLAVIMIFEISLNYSLMPAVMLGCVVSAVVSRRLHPRSIYAETQRLHDVAVARAAPTASAMERSVGDLMRAPIPPVEEREPLRGIAKRFLSSSNNFLPVVDPELRLTGVVALQDLKEFLQTGDDYPAVIAYDVMRPPPADSNTN</sequence>
<dbReference type="InterPro" id="IPR046342">
    <property type="entry name" value="CBS_dom_sf"/>
</dbReference>
<keyword evidence="4 11" id="KW-1133">Transmembrane helix</keyword>
<dbReference type="CDD" id="cd00400">
    <property type="entry name" value="Voltage_gated_ClC"/>
    <property type="match status" value="1"/>
</dbReference>
<evidence type="ECO:0000259" key="12">
    <source>
        <dbReference type="PROSITE" id="PS51371"/>
    </source>
</evidence>
<comment type="subcellular location">
    <subcellularLocation>
        <location evidence="1">Membrane</location>
        <topology evidence="1">Multi-pass membrane protein</topology>
    </subcellularLocation>
</comment>
<dbReference type="PROSITE" id="PS51371">
    <property type="entry name" value="CBS"/>
    <property type="match status" value="1"/>
</dbReference>
<proteinExistence type="predicted"/>
<reference evidence="13" key="1">
    <citation type="submission" date="2020-04" db="EMBL/GenBank/DDBJ databases">
        <authorList>
            <person name="Zhang T."/>
        </authorList>
    </citation>
    <scope>NUCLEOTIDE SEQUENCE</scope>
    <source>
        <strain evidence="13">HKST-UBA02</strain>
    </source>
</reference>
<keyword evidence="8" id="KW-0868">Chloride</keyword>
<keyword evidence="6 11" id="KW-0472">Membrane</keyword>
<dbReference type="Pfam" id="PF00571">
    <property type="entry name" value="CBS"/>
    <property type="match status" value="1"/>
</dbReference>
<organism evidence="13 14">
    <name type="scientific">Eiseniibacteriota bacterium</name>
    <dbReference type="NCBI Taxonomy" id="2212470"/>
    <lineage>
        <taxon>Bacteria</taxon>
        <taxon>Candidatus Eiseniibacteriota</taxon>
    </lineage>
</organism>
<dbReference type="GO" id="GO:0005254">
    <property type="term" value="F:chloride channel activity"/>
    <property type="evidence" value="ECO:0007669"/>
    <property type="project" value="UniProtKB-KW"/>
</dbReference>
<keyword evidence="10" id="KW-0129">CBS domain</keyword>
<evidence type="ECO:0000256" key="2">
    <source>
        <dbReference type="ARBA" id="ARBA00022448"/>
    </source>
</evidence>
<feature type="domain" description="CBS" evidence="12">
    <location>
        <begin position="483"/>
        <end position="539"/>
    </location>
</feature>
<dbReference type="SUPFAM" id="SSF54631">
    <property type="entry name" value="CBS-domain pair"/>
    <property type="match status" value="1"/>
</dbReference>
<feature type="transmembrane region" description="Helical" evidence="11">
    <location>
        <begin position="428"/>
        <end position="445"/>
    </location>
</feature>
<evidence type="ECO:0000256" key="11">
    <source>
        <dbReference type="SAM" id="Phobius"/>
    </source>
</evidence>